<accession>A0ABN8RD34</accession>
<evidence type="ECO:0000256" key="1">
    <source>
        <dbReference type="ARBA" id="ARBA00010672"/>
    </source>
</evidence>
<feature type="domain" description="C2" evidence="3">
    <location>
        <begin position="666"/>
        <end position="797"/>
    </location>
</feature>
<feature type="compositionally biased region" description="Polar residues" evidence="2">
    <location>
        <begin position="213"/>
        <end position="222"/>
    </location>
</feature>
<dbReference type="InterPro" id="IPR035892">
    <property type="entry name" value="C2_domain_sf"/>
</dbReference>
<evidence type="ECO:0000313" key="5">
    <source>
        <dbReference type="Proteomes" id="UP001159405"/>
    </source>
</evidence>
<gene>
    <name evidence="4" type="ORF">PLOB_00017441</name>
</gene>
<feature type="region of interest" description="Disordered" evidence="2">
    <location>
        <begin position="424"/>
        <end position="459"/>
    </location>
</feature>
<dbReference type="Pfam" id="PF00168">
    <property type="entry name" value="C2"/>
    <property type="match status" value="1"/>
</dbReference>
<dbReference type="PANTHER" id="PTHR13076:SF9">
    <property type="entry name" value="COILED-COIL AND C2 DOMAIN-CONTAINING PROTEIN 1-LIKE"/>
    <property type="match status" value="1"/>
</dbReference>
<feature type="compositionally biased region" description="Basic and acidic residues" evidence="2">
    <location>
        <begin position="8"/>
        <end position="19"/>
    </location>
</feature>
<evidence type="ECO:0000256" key="2">
    <source>
        <dbReference type="SAM" id="MobiDB-lite"/>
    </source>
</evidence>
<dbReference type="SUPFAM" id="SSF49562">
    <property type="entry name" value="C2 domain (Calcium/lipid-binding domain, CaLB)"/>
    <property type="match status" value="1"/>
</dbReference>
<name>A0ABN8RD34_9CNID</name>
<comment type="caution">
    <text evidence="4">The sequence shown here is derived from an EMBL/GenBank/DDBJ whole genome shotgun (WGS) entry which is preliminary data.</text>
</comment>
<dbReference type="InterPro" id="IPR000008">
    <property type="entry name" value="C2_dom"/>
</dbReference>
<evidence type="ECO:0000259" key="3">
    <source>
        <dbReference type="PROSITE" id="PS50004"/>
    </source>
</evidence>
<dbReference type="Gene3D" id="2.60.40.150">
    <property type="entry name" value="C2 domain"/>
    <property type="match status" value="1"/>
</dbReference>
<dbReference type="InterPro" id="IPR039725">
    <property type="entry name" value="CC2D1A/B"/>
</dbReference>
<dbReference type="SMART" id="SM00685">
    <property type="entry name" value="DM14"/>
    <property type="match status" value="4"/>
</dbReference>
<feature type="compositionally biased region" description="Polar residues" evidence="2">
    <location>
        <begin position="355"/>
        <end position="364"/>
    </location>
</feature>
<protein>
    <recommendedName>
        <fullName evidence="3">C2 domain-containing protein</fullName>
    </recommendedName>
</protein>
<dbReference type="Proteomes" id="UP001159405">
    <property type="component" value="Unassembled WGS sequence"/>
</dbReference>
<sequence>MFGRKKKPSQEKEGRKKNDLSNLLGLDISPEDMADFGIGGIGIDGDDDDDEDDESLEAELAALQGESQPRAKKKRSGGRHAADLDDDDDDDDDDEDLENNTELLAELQCIAPGEDGSERQDPTPVLLPTPSSNTQQETKESSSDLNILLEREKMYKQAIENANKAGEGSKARRYGRGLKEIEQMIKQARAGKAVDIDALPPPVLTATAVKPSVSDSSQQAQTVPVKEELGSTNKPAKPPGERVIYLNFFCLLGTSDQQSQEAKLSAAEKSKTLELFTTRRNEYRIAALTCKKHGDIQQAKQFLAVSKKIDSAIEMLGRDEAVDSSQLPPVPSVPRTSEISDFNSHKTGHPPPADGQSSTASKAQSAGGPPPPPKDVMEALQQRLDKYQSATDQAKKEGNSSKARRMARIVKQYQDAIKNHKAGKPVAFEELPTPPGYAPIPGVAASDDTSEDTPPASQARYNAHTIDPPTGVVAAAAPAAAAAASVSTARQPAFQAVSSMRKSPGRNEQQLNYLLERQKEFKQAALKSKQQGDLEGAKNYLRMSKGLDRMILNAQNGLRVDLGSVPPSPFVAARPAPKSELSFEMVEAQDCDPTPQTPEEISELFSRLEDALIKQIEMCARNAEHYRKLGDITNTKNFETMSKNLRLDHDAVQSARKHKDPPPRFHYEDRSFTIVDSFPDLSDSEVEINIVRGLNIPLPSGYQPKDMYTYVSYEFPYPSADEPQTGRTQTVKHSINPEYNEVFKVNIDRKNRSLGRIFKRQPVKFELMDTDRGRKAVGGKEPLEKTKRKRCAVSCNHMYLAPFFVLDYFYDSRTIEPVKVSPKPGKVTRGPDTQMETISLEVLKLEKQMAEKQIAVQKSKGEVPSPALLQRCKLCQQKIVEVEKTLSGADRNVLLNYIHQLQNKIPQEHTKAQLALRSGNKSEAQLCLTKRKLMENEVSSIKSQLGIR</sequence>
<dbReference type="PROSITE" id="PS50004">
    <property type="entry name" value="C2"/>
    <property type="match status" value="1"/>
</dbReference>
<evidence type="ECO:0000313" key="4">
    <source>
        <dbReference type="EMBL" id="CAH3176057.1"/>
    </source>
</evidence>
<feature type="compositionally biased region" description="Acidic residues" evidence="2">
    <location>
        <begin position="84"/>
        <end position="99"/>
    </location>
</feature>
<comment type="similarity">
    <text evidence="1">Belongs to the CC2D1 family.</text>
</comment>
<dbReference type="Pfam" id="PF21528">
    <property type="entry name" value="CC2D1A-B_DM14"/>
    <property type="match status" value="3"/>
</dbReference>
<feature type="region of interest" description="Disordered" evidence="2">
    <location>
        <begin position="210"/>
        <end position="238"/>
    </location>
</feature>
<dbReference type="PANTHER" id="PTHR13076">
    <property type="entry name" value="COILED-COIL AND C2 DOMAIN-CONTAINING PROTEIN 1-LIKE"/>
    <property type="match status" value="1"/>
</dbReference>
<feature type="compositionally biased region" description="Acidic residues" evidence="2">
    <location>
        <begin position="44"/>
        <end position="57"/>
    </location>
</feature>
<feature type="region of interest" description="Disordered" evidence="2">
    <location>
        <begin position="320"/>
        <end position="406"/>
    </location>
</feature>
<organism evidence="4 5">
    <name type="scientific">Porites lobata</name>
    <dbReference type="NCBI Taxonomy" id="104759"/>
    <lineage>
        <taxon>Eukaryota</taxon>
        <taxon>Metazoa</taxon>
        <taxon>Cnidaria</taxon>
        <taxon>Anthozoa</taxon>
        <taxon>Hexacorallia</taxon>
        <taxon>Scleractinia</taxon>
        <taxon>Fungiina</taxon>
        <taxon>Poritidae</taxon>
        <taxon>Porites</taxon>
    </lineage>
</organism>
<proteinExistence type="inferred from homology"/>
<dbReference type="InterPro" id="IPR006608">
    <property type="entry name" value="CC2D1A/B_DM14"/>
</dbReference>
<dbReference type="EMBL" id="CALNXK010000208">
    <property type="protein sequence ID" value="CAH3176057.1"/>
    <property type="molecule type" value="Genomic_DNA"/>
</dbReference>
<reference evidence="4 5" key="1">
    <citation type="submission" date="2022-05" db="EMBL/GenBank/DDBJ databases">
        <authorList>
            <consortium name="Genoscope - CEA"/>
            <person name="William W."/>
        </authorList>
    </citation>
    <scope>NUCLEOTIDE SEQUENCE [LARGE SCALE GENOMIC DNA]</scope>
</reference>
<feature type="region of interest" description="Disordered" evidence="2">
    <location>
        <begin position="1"/>
        <end position="145"/>
    </location>
</feature>
<keyword evidence="5" id="KW-1185">Reference proteome</keyword>